<dbReference type="GO" id="GO:0030896">
    <property type="term" value="C:checkpoint clamp complex"/>
    <property type="evidence" value="ECO:0007669"/>
    <property type="project" value="InterPro"/>
</dbReference>
<gene>
    <name evidence="2" type="ORF">JR316_002387</name>
</gene>
<sequence>MTKSLLSILKHRTVEKSVEQCELSIVEGNADEEDGEEENYSLESKLVVRLHCKHGVIKTHRLLLMNSSTLMSPGVPHSSNESRLTIGPKTMKDLLEHFPVSRGARSDPQLVWTFNDDQVSLRSMESAVDSRGRGQLSTEISITTEEFDTYDLYEEPTTISFHLREFTATIAFADSMSFPMEVRFTEPAAPLFIDVEGDMLEALFVISTSNVPAGVTTAQHHSQRYNARKRERAQSTSETPRFKRPMKAAQPIGPGNDYNKSSSSSRENSHMDGSMPPPSIIPNRGSYNLQPHSTSRTAGSSSVYDKLREVKKEPLFLPSSQMSEANLDVLQSTGLGLENMDAEELTELLEGEGEEVDFSHISQQPPGESQHAGGIGEGGFDHSMQVDQDDSFELEGLPATQERENAHKTFQPLFDD</sequence>
<dbReference type="Pfam" id="PF04139">
    <property type="entry name" value="Rad9"/>
    <property type="match status" value="1"/>
</dbReference>
<accession>A0A8H7Y7U1</accession>
<dbReference type="GO" id="GO:0031573">
    <property type="term" value="P:mitotic intra-S DNA damage checkpoint signaling"/>
    <property type="evidence" value="ECO:0007669"/>
    <property type="project" value="TreeGrafter"/>
</dbReference>
<protein>
    <recommendedName>
        <fullName evidence="3">Cell cycle checkpoint control protein RAD9A</fullName>
    </recommendedName>
</protein>
<dbReference type="GO" id="GO:0000076">
    <property type="term" value="P:DNA replication checkpoint signaling"/>
    <property type="evidence" value="ECO:0007669"/>
    <property type="project" value="TreeGrafter"/>
</dbReference>
<dbReference type="InterPro" id="IPR007268">
    <property type="entry name" value="Rad9/Ddc1"/>
</dbReference>
<dbReference type="AlphaFoldDB" id="A0A8H7Y7U1"/>
<reference evidence="2" key="1">
    <citation type="submission" date="2021-02" db="EMBL/GenBank/DDBJ databases">
        <title>Psilocybe cubensis genome.</title>
        <authorList>
            <person name="Mckernan K.J."/>
            <person name="Crawford S."/>
            <person name="Trippe A."/>
            <person name="Kane L.T."/>
            <person name="Mclaughlin S."/>
        </authorList>
    </citation>
    <scope>NUCLEOTIDE SEQUENCE [LARGE SCALE GENOMIC DNA]</scope>
    <source>
        <strain evidence="2">MGC-MH-2018</strain>
    </source>
</reference>
<dbReference type="GO" id="GO:0071479">
    <property type="term" value="P:cellular response to ionizing radiation"/>
    <property type="evidence" value="ECO:0007669"/>
    <property type="project" value="TreeGrafter"/>
</dbReference>
<feature type="compositionally biased region" description="Basic residues" evidence="1">
    <location>
        <begin position="221"/>
        <end position="231"/>
    </location>
</feature>
<feature type="compositionally biased region" description="Polar residues" evidence="1">
    <location>
        <begin position="285"/>
        <end position="303"/>
    </location>
</feature>
<feature type="region of interest" description="Disordered" evidence="1">
    <location>
        <begin position="215"/>
        <end position="303"/>
    </location>
</feature>
<comment type="caution">
    <text evidence="2">The sequence shown here is derived from an EMBL/GenBank/DDBJ whole genome shotgun (WGS) entry which is preliminary data.</text>
</comment>
<proteinExistence type="predicted"/>
<dbReference type="PANTHER" id="PTHR15237">
    <property type="entry name" value="DNA REPAIR PROTEIN RAD9"/>
    <property type="match status" value="1"/>
</dbReference>
<dbReference type="EMBL" id="JAFIQS010000002">
    <property type="protein sequence ID" value="KAG5172884.1"/>
    <property type="molecule type" value="Genomic_DNA"/>
</dbReference>
<evidence type="ECO:0008006" key="3">
    <source>
        <dbReference type="Google" id="ProtNLM"/>
    </source>
</evidence>
<organism evidence="2">
    <name type="scientific">Psilocybe cubensis</name>
    <name type="common">Psychedelic mushroom</name>
    <name type="synonym">Stropharia cubensis</name>
    <dbReference type="NCBI Taxonomy" id="181762"/>
    <lineage>
        <taxon>Eukaryota</taxon>
        <taxon>Fungi</taxon>
        <taxon>Dikarya</taxon>
        <taxon>Basidiomycota</taxon>
        <taxon>Agaricomycotina</taxon>
        <taxon>Agaricomycetes</taxon>
        <taxon>Agaricomycetidae</taxon>
        <taxon>Agaricales</taxon>
        <taxon>Agaricineae</taxon>
        <taxon>Strophariaceae</taxon>
        <taxon>Psilocybe</taxon>
    </lineage>
</organism>
<name>A0A8H7Y7U1_PSICU</name>
<feature type="region of interest" description="Disordered" evidence="1">
    <location>
        <begin position="362"/>
        <end position="416"/>
    </location>
</feature>
<evidence type="ECO:0000256" key="1">
    <source>
        <dbReference type="SAM" id="MobiDB-lite"/>
    </source>
</evidence>
<dbReference type="PANTHER" id="PTHR15237:SF0">
    <property type="entry name" value="CELL CYCLE CHECKPOINT CONTROL PROTEIN"/>
    <property type="match status" value="1"/>
</dbReference>
<evidence type="ECO:0000313" key="2">
    <source>
        <dbReference type="EMBL" id="KAG5172884.1"/>
    </source>
</evidence>
<dbReference type="Gene3D" id="3.70.10.10">
    <property type="match status" value="1"/>
</dbReference>
<dbReference type="GO" id="GO:0006281">
    <property type="term" value="P:DNA repair"/>
    <property type="evidence" value="ECO:0007669"/>
    <property type="project" value="TreeGrafter"/>
</dbReference>